<keyword evidence="2" id="KW-0547">Nucleotide-binding</keyword>
<proteinExistence type="predicted"/>
<dbReference type="GO" id="GO:0016887">
    <property type="term" value="F:ATP hydrolysis activity"/>
    <property type="evidence" value="ECO:0007669"/>
    <property type="project" value="InterPro"/>
</dbReference>
<evidence type="ECO:0000259" key="4">
    <source>
        <dbReference type="PROSITE" id="PS50893"/>
    </source>
</evidence>
<organism evidence="5 6">
    <name type="scientific">Luteimicrobium xylanilyticum</name>
    <dbReference type="NCBI Taxonomy" id="1133546"/>
    <lineage>
        <taxon>Bacteria</taxon>
        <taxon>Bacillati</taxon>
        <taxon>Actinomycetota</taxon>
        <taxon>Actinomycetes</taxon>
        <taxon>Micrococcales</taxon>
        <taxon>Luteimicrobium</taxon>
    </lineage>
</organism>
<dbReference type="KEGG" id="lxl:KDY119_03361"/>
<dbReference type="SMART" id="SM00382">
    <property type="entry name" value="AAA"/>
    <property type="match status" value="1"/>
</dbReference>
<dbReference type="InterPro" id="IPR027417">
    <property type="entry name" value="P-loop_NTPase"/>
</dbReference>
<sequence length="247" mass="25969">MRATAPGRESRIGLATVIAATGLAKTYPGPPAVEALRHVELEVRGGERLAVVGPSGAGKSTLLNLLGLLDTPTEGTVAVHGETTAGFRGRALDRLRARTIGFVFQDSHVLGHRTVRENLELALIARSVPRKDRDRLADDVLARVGLAHRTSSLGRLLSGGERQRLALARAVVTRPDVVLADEPTGNLDPSNADKILALLDEQVAQGVAVVIITHDPRVAAWADRVHVLASDADASSDLRVTPAGASG</sequence>
<reference evidence="5 6" key="1">
    <citation type="submission" date="2019-10" db="EMBL/GenBank/DDBJ databases">
        <title>Genome sequence of Luteimicrobium xylanilyticum HY-24.</title>
        <authorList>
            <person name="Kim D.Y."/>
            <person name="Park H.-Y."/>
        </authorList>
    </citation>
    <scope>NUCLEOTIDE SEQUENCE [LARGE SCALE GENOMIC DNA]</scope>
    <source>
        <strain evidence="5 6">HY-24</strain>
    </source>
</reference>
<name>A0A5P9QH86_9MICO</name>
<dbReference type="InterPro" id="IPR017871">
    <property type="entry name" value="ABC_transporter-like_CS"/>
</dbReference>
<dbReference type="GO" id="GO:0022857">
    <property type="term" value="F:transmembrane transporter activity"/>
    <property type="evidence" value="ECO:0007669"/>
    <property type="project" value="TreeGrafter"/>
</dbReference>
<evidence type="ECO:0000256" key="2">
    <source>
        <dbReference type="ARBA" id="ARBA00022741"/>
    </source>
</evidence>
<dbReference type="PANTHER" id="PTHR24220:SF86">
    <property type="entry name" value="ABC TRANSPORTER ABCH.1"/>
    <property type="match status" value="1"/>
</dbReference>
<accession>A0A5P9QH86</accession>
<protein>
    <submittedName>
        <fullName evidence="5">Macrolide export ATP-binding/permease protein MacB</fullName>
    </submittedName>
</protein>
<dbReference type="EMBL" id="CP045529">
    <property type="protein sequence ID" value="QFU99825.1"/>
    <property type="molecule type" value="Genomic_DNA"/>
</dbReference>
<dbReference type="PROSITE" id="PS50893">
    <property type="entry name" value="ABC_TRANSPORTER_2"/>
    <property type="match status" value="1"/>
</dbReference>
<gene>
    <name evidence="5" type="ORF">KDY119_03361</name>
</gene>
<evidence type="ECO:0000313" key="5">
    <source>
        <dbReference type="EMBL" id="QFU99825.1"/>
    </source>
</evidence>
<dbReference type="AlphaFoldDB" id="A0A5P9QH86"/>
<dbReference type="PANTHER" id="PTHR24220">
    <property type="entry name" value="IMPORT ATP-BINDING PROTEIN"/>
    <property type="match status" value="1"/>
</dbReference>
<dbReference type="GO" id="GO:0005886">
    <property type="term" value="C:plasma membrane"/>
    <property type="evidence" value="ECO:0007669"/>
    <property type="project" value="TreeGrafter"/>
</dbReference>
<dbReference type="InterPro" id="IPR003593">
    <property type="entry name" value="AAA+_ATPase"/>
</dbReference>
<dbReference type="SUPFAM" id="SSF52540">
    <property type="entry name" value="P-loop containing nucleoside triphosphate hydrolases"/>
    <property type="match status" value="1"/>
</dbReference>
<dbReference type="RefSeq" id="WP_227994406.1">
    <property type="nucleotide sequence ID" value="NZ_BAABIH010000016.1"/>
</dbReference>
<dbReference type="Pfam" id="PF00005">
    <property type="entry name" value="ABC_tran"/>
    <property type="match status" value="1"/>
</dbReference>
<evidence type="ECO:0000256" key="1">
    <source>
        <dbReference type="ARBA" id="ARBA00022448"/>
    </source>
</evidence>
<dbReference type="Proteomes" id="UP000326702">
    <property type="component" value="Chromosome"/>
</dbReference>
<dbReference type="InterPro" id="IPR015854">
    <property type="entry name" value="ABC_transpr_LolD-like"/>
</dbReference>
<keyword evidence="1" id="KW-0813">Transport</keyword>
<dbReference type="InterPro" id="IPR003439">
    <property type="entry name" value="ABC_transporter-like_ATP-bd"/>
</dbReference>
<evidence type="ECO:0000256" key="3">
    <source>
        <dbReference type="ARBA" id="ARBA00022840"/>
    </source>
</evidence>
<dbReference type="InterPro" id="IPR017911">
    <property type="entry name" value="MacB-like_ATP-bd"/>
</dbReference>
<dbReference type="GO" id="GO:0005524">
    <property type="term" value="F:ATP binding"/>
    <property type="evidence" value="ECO:0007669"/>
    <property type="project" value="UniProtKB-KW"/>
</dbReference>
<keyword evidence="6" id="KW-1185">Reference proteome</keyword>
<dbReference type="PROSITE" id="PS00211">
    <property type="entry name" value="ABC_TRANSPORTER_1"/>
    <property type="match status" value="1"/>
</dbReference>
<dbReference type="Gene3D" id="3.40.50.300">
    <property type="entry name" value="P-loop containing nucleotide triphosphate hydrolases"/>
    <property type="match status" value="1"/>
</dbReference>
<feature type="domain" description="ABC transporter" evidence="4">
    <location>
        <begin position="18"/>
        <end position="243"/>
    </location>
</feature>
<dbReference type="CDD" id="cd03255">
    <property type="entry name" value="ABC_MJ0796_LolCDE_FtsE"/>
    <property type="match status" value="1"/>
</dbReference>
<evidence type="ECO:0000313" key="6">
    <source>
        <dbReference type="Proteomes" id="UP000326702"/>
    </source>
</evidence>
<keyword evidence="3 5" id="KW-0067">ATP-binding</keyword>